<proteinExistence type="inferred from homology"/>
<dbReference type="PROSITE" id="PS51762">
    <property type="entry name" value="GH16_2"/>
    <property type="match status" value="1"/>
</dbReference>
<dbReference type="STRING" id="933852.A0A0C2WSQ1"/>
<keyword evidence="7" id="KW-0325">Glycoprotein</keyword>
<dbReference type="Gene3D" id="2.60.120.200">
    <property type="match status" value="2"/>
</dbReference>
<evidence type="ECO:0000256" key="10">
    <source>
        <dbReference type="SAM" id="Phobius"/>
    </source>
</evidence>
<keyword evidence="5 10" id="KW-1133">Transmembrane helix</keyword>
<evidence type="ECO:0000256" key="6">
    <source>
        <dbReference type="ARBA" id="ARBA00023136"/>
    </source>
</evidence>
<keyword evidence="4" id="KW-0735">Signal-anchor</keyword>
<protein>
    <submittedName>
        <fullName evidence="12">Glycoside hydrolase family 16 protein</fullName>
    </submittedName>
</protein>
<reference evidence="13" key="2">
    <citation type="submission" date="2015-01" db="EMBL/GenBank/DDBJ databases">
        <title>Evolutionary Origins and Diversification of the Mycorrhizal Mutualists.</title>
        <authorList>
            <consortium name="DOE Joint Genome Institute"/>
            <consortium name="Mycorrhizal Genomics Consortium"/>
            <person name="Kohler A."/>
            <person name="Kuo A."/>
            <person name="Nagy L.G."/>
            <person name="Floudas D."/>
            <person name="Copeland A."/>
            <person name="Barry K.W."/>
            <person name="Cichocki N."/>
            <person name="Veneault-Fourrey C."/>
            <person name="LaButti K."/>
            <person name="Lindquist E.A."/>
            <person name="Lipzen A."/>
            <person name="Lundell T."/>
            <person name="Morin E."/>
            <person name="Murat C."/>
            <person name="Riley R."/>
            <person name="Ohm R."/>
            <person name="Sun H."/>
            <person name="Tunlid A."/>
            <person name="Henrissat B."/>
            <person name="Grigoriev I.V."/>
            <person name="Hibbett D.S."/>
            <person name="Martin F."/>
        </authorList>
    </citation>
    <scope>NUCLEOTIDE SEQUENCE [LARGE SCALE GENOMIC DNA]</scope>
    <source>
        <strain evidence="13">MAFF 305830</strain>
    </source>
</reference>
<reference evidence="12 13" key="1">
    <citation type="submission" date="2014-04" db="EMBL/GenBank/DDBJ databases">
        <authorList>
            <consortium name="DOE Joint Genome Institute"/>
            <person name="Kuo A."/>
            <person name="Zuccaro A."/>
            <person name="Kohler A."/>
            <person name="Nagy L.G."/>
            <person name="Floudas D."/>
            <person name="Copeland A."/>
            <person name="Barry K.W."/>
            <person name="Cichocki N."/>
            <person name="Veneault-Fourrey C."/>
            <person name="LaButti K."/>
            <person name="Lindquist E.A."/>
            <person name="Lipzen A."/>
            <person name="Lundell T."/>
            <person name="Morin E."/>
            <person name="Murat C."/>
            <person name="Sun H."/>
            <person name="Tunlid A."/>
            <person name="Henrissat B."/>
            <person name="Grigoriev I.V."/>
            <person name="Hibbett D.S."/>
            <person name="Martin F."/>
            <person name="Nordberg H.P."/>
            <person name="Cantor M.N."/>
            <person name="Hua S.X."/>
        </authorList>
    </citation>
    <scope>NUCLEOTIDE SEQUENCE [LARGE SCALE GENOMIC DNA]</scope>
    <source>
        <strain evidence="12 13">MAFF 305830</strain>
    </source>
</reference>
<feature type="compositionally biased region" description="Low complexity" evidence="9">
    <location>
        <begin position="23"/>
        <end position="39"/>
    </location>
</feature>
<dbReference type="Pfam" id="PF03935">
    <property type="entry name" value="SKN1_KRE6_Sbg1"/>
    <property type="match status" value="1"/>
</dbReference>
<dbReference type="GO" id="GO:0015926">
    <property type="term" value="F:glucosidase activity"/>
    <property type="evidence" value="ECO:0007669"/>
    <property type="project" value="TreeGrafter"/>
</dbReference>
<feature type="compositionally biased region" description="Polar residues" evidence="9">
    <location>
        <begin position="80"/>
        <end position="93"/>
    </location>
</feature>
<name>A0A0C2WSQ1_SERVB</name>
<feature type="compositionally biased region" description="Polar residues" evidence="9">
    <location>
        <begin position="11"/>
        <end position="21"/>
    </location>
</feature>
<dbReference type="InterPro" id="IPR005629">
    <property type="entry name" value="Skn1/Kre6/Sbg1"/>
</dbReference>
<feature type="region of interest" description="Disordered" evidence="9">
    <location>
        <begin position="1"/>
        <end position="107"/>
    </location>
</feature>
<dbReference type="FunFam" id="2.60.120.200:FF:000135">
    <property type="entry name" value="Related to KRE6-glucan synthase subunit"/>
    <property type="match status" value="1"/>
</dbReference>
<evidence type="ECO:0000256" key="5">
    <source>
        <dbReference type="ARBA" id="ARBA00022989"/>
    </source>
</evidence>
<evidence type="ECO:0000256" key="4">
    <source>
        <dbReference type="ARBA" id="ARBA00022968"/>
    </source>
</evidence>
<evidence type="ECO:0000256" key="2">
    <source>
        <dbReference type="ARBA" id="ARBA00010962"/>
    </source>
</evidence>
<accession>A0A0C2WSQ1</accession>
<evidence type="ECO:0000313" key="13">
    <source>
        <dbReference type="Proteomes" id="UP000054097"/>
    </source>
</evidence>
<feature type="compositionally biased region" description="Low complexity" evidence="9">
    <location>
        <begin position="55"/>
        <end position="73"/>
    </location>
</feature>
<dbReference type="HOGENOM" id="CLU_010811_3_1_1"/>
<keyword evidence="13" id="KW-1185">Reference proteome</keyword>
<dbReference type="EMBL" id="KN824422">
    <property type="protein sequence ID" value="KIM20567.1"/>
    <property type="molecule type" value="Genomic_DNA"/>
</dbReference>
<dbReference type="GO" id="GO:0031505">
    <property type="term" value="P:fungal-type cell wall organization"/>
    <property type="evidence" value="ECO:0007669"/>
    <property type="project" value="TreeGrafter"/>
</dbReference>
<dbReference type="PANTHER" id="PTHR31361:SF1">
    <property type="entry name" value="BETA-GLUCAN SYNTHESIS-ASSOCIATED PROTEIN KRE6-RELATED"/>
    <property type="match status" value="1"/>
</dbReference>
<keyword evidence="12" id="KW-0378">Hydrolase</keyword>
<evidence type="ECO:0000259" key="11">
    <source>
        <dbReference type="PROSITE" id="PS51762"/>
    </source>
</evidence>
<evidence type="ECO:0000256" key="7">
    <source>
        <dbReference type="ARBA" id="ARBA00023180"/>
    </source>
</evidence>
<gene>
    <name evidence="12" type="ORF">M408DRAFT_130212</name>
</gene>
<evidence type="ECO:0000313" key="12">
    <source>
        <dbReference type="EMBL" id="KIM20567.1"/>
    </source>
</evidence>
<evidence type="ECO:0000256" key="3">
    <source>
        <dbReference type="ARBA" id="ARBA00022692"/>
    </source>
</evidence>
<feature type="domain" description="GH16" evidence="11">
    <location>
        <begin position="199"/>
        <end position="575"/>
    </location>
</feature>
<keyword evidence="8" id="KW-0961">Cell wall biogenesis/degradation</keyword>
<dbReference type="PANTHER" id="PTHR31361">
    <property type="entry name" value="BETA-GLUCAN SYNTHESIS-ASSOCIATED PROTEIN KRE6-RELATED"/>
    <property type="match status" value="1"/>
</dbReference>
<comment type="subcellular location">
    <subcellularLocation>
        <location evidence="1">Membrane</location>
        <topology evidence="1">Single-pass type II membrane protein</topology>
    </subcellularLocation>
</comment>
<comment type="similarity">
    <text evidence="2">Belongs to the SKN1/KRE6 family.</text>
</comment>
<feature type="transmembrane region" description="Helical" evidence="10">
    <location>
        <begin position="138"/>
        <end position="157"/>
    </location>
</feature>
<evidence type="ECO:0000256" key="1">
    <source>
        <dbReference type="ARBA" id="ARBA00004606"/>
    </source>
</evidence>
<evidence type="ECO:0000256" key="8">
    <source>
        <dbReference type="ARBA" id="ARBA00023316"/>
    </source>
</evidence>
<dbReference type="OrthoDB" id="412647at2759"/>
<dbReference type="InterPro" id="IPR013320">
    <property type="entry name" value="ConA-like_dom_sf"/>
</dbReference>
<dbReference type="GO" id="GO:0006078">
    <property type="term" value="P:(1-&gt;6)-beta-D-glucan biosynthetic process"/>
    <property type="evidence" value="ECO:0007669"/>
    <property type="project" value="TreeGrafter"/>
</dbReference>
<keyword evidence="6 10" id="KW-0472">Membrane</keyword>
<keyword evidence="3 10" id="KW-0812">Transmembrane</keyword>
<organism evidence="12 13">
    <name type="scientific">Serendipita vermifera MAFF 305830</name>
    <dbReference type="NCBI Taxonomy" id="933852"/>
    <lineage>
        <taxon>Eukaryota</taxon>
        <taxon>Fungi</taxon>
        <taxon>Dikarya</taxon>
        <taxon>Basidiomycota</taxon>
        <taxon>Agaricomycotina</taxon>
        <taxon>Agaricomycetes</taxon>
        <taxon>Sebacinales</taxon>
        <taxon>Serendipitaceae</taxon>
        <taxon>Serendipita</taxon>
    </lineage>
</organism>
<dbReference type="SUPFAM" id="SSF49899">
    <property type="entry name" value="Concanavalin A-like lectins/glucanases"/>
    <property type="match status" value="1"/>
</dbReference>
<dbReference type="GO" id="GO:0005789">
    <property type="term" value="C:endoplasmic reticulum membrane"/>
    <property type="evidence" value="ECO:0007669"/>
    <property type="project" value="TreeGrafter"/>
</dbReference>
<sequence length="628" mass="69465">MSATRRPPFVSQGTPSPSKQFRNLHNQPPQHNYQQQQPLFRDQDSLGSLDEPKRLSSGSGSQHSSSLNHSHNNPFADPGSMSSHSTKGISSKFSLHPDPNQWGYDVSPRSVEDDDWLHKPDKNDDSGTIFTGRGCSTLGFMALLALALVGLFLGYPLTTAILHRVQTNNGGYNLGGINATGQITQTSFSLIDKDTPQELYTKASPVDGRTMQLVFSDEFEVEGRSFYPGDDPFWEAVDLYYWGTKDLEWYDPQQIQTKNGKLVIEFKEQRNHDLQYMGGMMTTWNKFCFTGGYIEASVQLPGTSTTSGFWPAIWTMGNLGRAGYGATTDGMWPYSYEACDQGTLKNQTLNGLPDVQGEQLGDSAYDYSLSFLPGQRLSACTCPGELHPGPVNPDGTFRARAAPEIDIFEAQTDATLASAAVSQSCQFAPYNAYYSWDNATYLQLHQEEGTQMLNGFKGNVYQQAGSVVSRTNQLCYEGSRAPCHAVYGFQYKPGYQSDNAFVTWINDNKLAWTLHGGGMGADPIAKISERVIPTEPMYIIMNLGMSPGFSSIDAILPLPATMSVDYIRVYQYPDAINYGCDPPNFPTSSYINRFIEAYTNPNLTTWSNPPEEAGYGQAMPKNRLIDTC</sequence>
<dbReference type="AlphaFoldDB" id="A0A0C2WSQ1"/>
<dbReference type="InterPro" id="IPR000757">
    <property type="entry name" value="Beta-glucanase-like"/>
</dbReference>
<evidence type="ECO:0000256" key="9">
    <source>
        <dbReference type="SAM" id="MobiDB-lite"/>
    </source>
</evidence>
<dbReference type="GO" id="GO:0005886">
    <property type="term" value="C:plasma membrane"/>
    <property type="evidence" value="ECO:0007669"/>
    <property type="project" value="TreeGrafter"/>
</dbReference>
<dbReference type="Proteomes" id="UP000054097">
    <property type="component" value="Unassembled WGS sequence"/>
</dbReference>